<dbReference type="InterPro" id="IPR014710">
    <property type="entry name" value="RmlC-like_jellyroll"/>
</dbReference>
<feature type="domain" description="HTH araC/xylS-type" evidence="4">
    <location>
        <begin position="169"/>
        <end position="267"/>
    </location>
</feature>
<sequence length="278" mass="32567">MTLKEIQLPQYGTYLYESRHKEGDIIHVHHHTIHQILYAIEGEGKISIDGHEYKITQDQSAFIAPHSQHSIYSQSSLTLLVLAFNIGTLEFFDGNELKNPIFQQSRFVQPDLIASSELRQHLRKMLYEQSSENPFSKWALKIHLLNILLTMTRLGEKTQYQDANSLRIEKIKKYIDTHYYDPLTSKDIAAKLGISSRYINSIFKDYYHKTPIQYLTEVRIERAKELLSETDKEIITICFEVGYETLSTFYRAFKNTMSMSPNQYRNMVMKQSELQPVE</sequence>
<evidence type="ECO:0000259" key="4">
    <source>
        <dbReference type="PROSITE" id="PS01124"/>
    </source>
</evidence>
<keyword evidence="3" id="KW-0804">Transcription</keyword>
<dbReference type="InterPro" id="IPR018060">
    <property type="entry name" value="HTH_AraC"/>
</dbReference>
<evidence type="ECO:0000256" key="1">
    <source>
        <dbReference type="ARBA" id="ARBA00023015"/>
    </source>
</evidence>
<dbReference type="Gene3D" id="1.10.10.60">
    <property type="entry name" value="Homeodomain-like"/>
    <property type="match status" value="2"/>
</dbReference>
<comment type="caution">
    <text evidence="5">The sequence shown here is derived from an EMBL/GenBank/DDBJ whole genome shotgun (WGS) entry which is preliminary data.</text>
</comment>
<dbReference type="SUPFAM" id="SSF46689">
    <property type="entry name" value="Homeodomain-like"/>
    <property type="match status" value="2"/>
</dbReference>
<dbReference type="Gene3D" id="2.60.120.10">
    <property type="entry name" value="Jelly Rolls"/>
    <property type="match status" value="1"/>
</dbReference>
<keyword evidence="6" id="KW-1185">Reference proteome</keyword>
<dbReference type="PANTHER" id="PTHR43280:SF28">
    <property type="entry name" value="HTH-TYPE TRANSCRIPTIONAL ACTIVATOR RHAS"/>
    <property type="match status" value="1"/>
</dbReference>
<keyword evidence="2" id="KW-0238">DNA-binding</keyword>
<organism evidence="5 6">
    <name type="scientific">Lederbergia wuyishanensis</name>
    <dbReference type="NCBI Taxonomy" id="1347903"/>
    <lineage>
        <taxon>Bacteria</taxon>
        <taxon>Bacillati</taxon>
        <taxon>Bacillota</taxon>
        <taxon>Bacilli</taxon>
        <taxon>Bacillales</taxon>
        <taxon>Bacillaceae</taxon>
        <taxon>Lederbergia</taxon>
    </lineage>
</organism>
<dbReference type="InterPro" id="IPR018062">
    <property type="entry name" value="HTH_AraC-typ_CS"/>
</dbReference>
<dbReference type="InterPro" id="IPR003313">
    <property type="entry name" value="AraC-bd"/>
</dbReference>
<dbReference type="EMBL" id="JAUSUO010000001">
    <property type="protein sequence ID" value="MDQ0342353.1"/>
    <property type="molecule type" value="Genomic_DNA"/>
</dbReference>
<reference evidence="5 6" key="1">
    <citation type="submission" date="2023-07" db="EMBL/GenBank/DDBJ databases">
        <title>Genomic Encyclopedia of Type Strains, Phase IV (KMG-IV): sequencing the most valuable type-strain genomes for metagenomic binning, comparative biology and taxonomic classification.</title>
        <authorList>
            <person name="Goeker M."/>
        </authorList>
    </citation>
    <scope>NUCLEOTIDE SEQUENCE [LARGE SCALE GENOMIC DNA]</scope>
    <source>
        <strain evidence="5 6">DSM 27848</strain>
    </source>
</reference>
<dbReference type="InterPro" id="IPR009057">
    <property type="entry name" value="Homeodomain-like_sf"/>
</dbReference>
<dbReference type="SUPFAM" id="SSF51215">
    <property type="entry name" value="Regulatory protein AraC"/>
    <property type="match status" value="1"/>
</dbReference>
<dbReference type="Pfam" id="PF02311">
    <property type="entry name" value="AraC_binding"/>
    <property type="match status" value="1"/>
</dbReference>
<dbReference type="PANTHER" id="PTHR43280">
    <property type="entry name" value="ARAC-FAMILY TRANSCRIPTIONAL REGULATOR"/>
    <property type="match status" value="1"/>
</dbReference>
<keyword evidence="1" id="KW-0805">Transcription regulation</keyword>
<dbReference type="RefSeq" id="WP_244680518.1">
    <property type="nucleotide sequence ID" value="NZ_JALIRM010000001.1"/>
</dbReference>
<proteinExistence type="predicted"/>
<evidence type="ECO:0000256" key="2">
    <source>
        <dbReference type="ARBA" id="ARBA00023125"/>
    </source>
</evidence>
<gene>
    <name evidence="5" type="ORF">J2S14_001146</name>
</gene>
<dbReference type="SMART" id="SM00342">
    <property type="entry name" value="HTH_ARAC"/>
    <property type="match status" value="1"/>
</dbReference>
<dbReference type="Proteomes" id="UP001232343">
    <property type="component" value="Unassembled WGS sequence"/>
</dbReference>
<dbReference type="InterPro" id="IPR037923">
    <property type="entry name" value="HTH-like"/>
</dbReference>
<evidence type="ECO:0000313" key="5">
    <source>
        <dbReference type="EMBL" id="MDQ0342353.1"/>
    </source>
</evidence>
<evidence type="ECO:0000256" key="3">
    <source>
        <dbReference type="ARBA" id="ARBA00023163"/>
    </source>
</evidence>
<dbReference type="PROSITE" id="PS01124">
    <property type="entry name" value="HTH_ARAC_FAMILY_2"/>
    <property type="match status" value="1"/>
</dbReference>
<accession>A0ABU0D1R3</accession>
<protein>
    <submittedName>
        <fullName evidence="5">AraC-like DNA-binding protein</fullName>
    </submittedName>
</protein>
<dbReference type="PROSITE" id="PS00041">
    <property type="entry name" value="HTH_ARAC_FAMILY_1"/>
    <property type="match status" value="1"/>
</dbReference>
<name>A0ABU0D1R3_9BACI</name>
<dbReference type="Pfam" id="PF12833">
    <property type="entry name" value="HTH_18"/>
    <property type="match status" value="1"/>
</dbReference>
<evidence type="ECO:0000313" key="6">
    <source>
        <dbReference type="Proteomes" id="UP001232343"/>
    </source>
</evidence>